<name>A0A5B9W9G8_9BACT</name>
<dbReference type="KEGG" id="agv:OJF2_50340"/>
<dbReference type="EMBL" id="CP042997">
    <property type="protein sequence ID" value="QEH36470.1"/>
    <property type="molecule type" value="Genomic_DNA"/>
</dbReference>
<dbReference type="Pfam" id="PF10686">
    <property type="entry name" value="YAcAr"/>
    <property type="match status" value="1"/>
</dbReference>
<proteinExistence type="predicted"/>
<evidence type="ECO:0000313" key="3">
    <source>
        <dbReference type="Proteomes" id="UP000324233"/>
    </source>
</evidence>
<dbReference type="OrthoDB" id="279725at2"/>
<evidence type="ECO:0000259" key="1">
    <source>
        <dbReference type="Pfam" id="PF10686"/>
    </source>
</evidence>
<protein>
    <recommendedName>
        <fullName evidence="1">YspA cpYpsA-related SLOG domain-containing protein</fullName>
    </recommendedName>
</protein>
<dbReference type="InterPro" id="IPR019627">
    <property type="entry name" value="YAcAr"/>
</dbReference>
<feature type="domain" description="YspA cpYpsA-related SLOG" evidence="1">
    <location>
        <begin position="1"/>
        <end position="65"/>
    </location>
</feature>
<organism evidence="2 3">
    <name type="scientific">Aquisphaera giovannonii</name>
    <dbReference type="NCBI Taxonomy" id="406548"/>
    <lineage>
        <taxon>Bacteria</taxon>
        <taxon>Pseudomonadati</taxon>
        <taxon>Planctomycetota</taxon>
        <taxon>Planctomycetia</taxon>
        <taxon>Isosphaerales</taxon>
        <taxon>Isosphaeraceae</taxon>
        <taxon>Aquisphaera</taxon>
    </lineage>
</organism>
<dbReference type="AlphaFoldDB" id="A0A5B9W9G8"/>
<dbReference type="Proteomes" id="UP000324233">
    <property type="component" value="Chromosome"/>
</dbReference>
<reference evidence="2 3" key="1">
    <citation type="submission" date="2019-08" db="EMBL/GenBank/DDBJ databases">
        <title>Deep-cultivation of Planctomycetes and their phenomic and genomic characterization uncovers novel biology.</title>
        <authorList>
            <person name="Wiegand S."/>
            <person name="Jogler M."/>
            <person name="Boedeker C."/>
            <person name="Pinto D."/>
            <person name="Vollmers J."/>
            <person name="Rivas-Marin E."/>
            <person name="Kohn T."/>
            <person name="Peeters S.H."/>
            <person name="Heuer A."/>
            <person name="Rast P."/>
            <person name="Oberbeckmann S."/>
            <person name="Bunk B."/>
            <person name="Jeske O."/>
            <person name="Meyerdierks A."/>
            <person name="Storesund J.E."/>
            <person name="Kallscheuer N."/>
            <person name="Luecker S."/>
            <person name="Lage O.M."/>
            <person name="Pohl T."/>
            <person name="Merkel B.J."/>
            <person name="Hornburger P."/>
            <person name="Mueller R.-W."/>
            <person name="Bruemmer F."/>
            <person name="Labrenz M."/>
            <person name="Spormann A.M."/>
            <person name="Op den Camp H."/>
            <person name="Overmann J."/>
            <person name="Amann R."/>
            <person name="Jetten M.S.M."/>
            <person name="Mascher T."/>
            <person name="Medema M.H."/>
            <person name="Devos D.P."/>
            <person name="Kaster A.-K."/>
            <person name="Ovreas L."/>
            <person name="Rohde M."/>
            <person name="Galperin M.Y."/>
            <person name="Jogler C."/>
        </authorList>
    </citation>
    <scope>NUCLEOTIDE SEQUENCE [LARGE SCALE GENOMIC DNA]</scope>
    <source>
        <strain evidence="2 3">OJF2</strain>
    </source>
</reference>
<keyword evidence="3" id="KW-1185">Reference proteome</keyword>
<sequence>MRIIVTGDRNWYAPDLAEQVLNRLMVRYGPDLTIVHGGATGIDRSFAEACGEIGIEQEVHTTRWEELDHPEAVIRYDKRNRPYNANAGPIRNQAMVDAGAKMCLAFHRAISASKGTKDCSRRAIAAGIPTYLIASEAAEPKRLAAGDARLR</sequence>
<evidence type="ECO:0000313" key="2">
    <source>
        <dbReference type="EMBL" id="QEH36470.1"/>
    </source>
</evidence>
<dbReference type="RefSeq" id="WP_148596156.1">
    <property type="nucleotide sequence ID" value="NZ_CP042997.1"/>
</dbReference>
<accession>A0A5B9W9G8</accession>
<gene>
    <name evidence="2" type="ORF">OJF2_50340</name>
</gene>